<dbReference type="SFLD" id="SFLDG01067">
    <property type="entry name" value="SPASM/twitch_domain_containing"/>
    <property type="match status" value="1"/>
</dbReference>
<proteinExistence type="predicted"/>
<reference evidence="9" key="1">
    <citation type="journal article" date="2019" name="Int. J. Syst. Evol. Microbiol.">
        <title>The Global Catalogue of Microorganisms (GCM) 10K type strain sequencing project: providing services to taxonomists for standard genome sequencing and annotation.</title>
        <authorList>
            <consortium name="The Broad Institute Genomics Platform"/>
            <consortium name="The Broad Institute Genome Sequencing Center for Infectious Disease"/>
            <person name="Wu L."/>
            <person name="Ma J."/>
        </authorList>
    </citation>
    <scope>NUCLEOTIDE SEQUENCE [LARGE SCALE GENOMIC DNA]</scope>
    <source>
        <strain evidence="9">CCUG 49571</strain>
    </source>
</reference>
<protein>
    <submittedName>
        <fullName evidence="8">Radical SAM protein</fullName>
    </submittedName>
</protein>
<organism evidence="8 9">
    <name type="scientific">Cohnella hongkongensis</name>
    <dbReference type="NCBI Taxonomy" id="178337"/>
    <lineage>
        <taxon>Bacteria</taxon>
        <taxon>Bacillati</taxon>
        <taxon>Bacillota</taxon>
        <taxon>Bacilli</taxon>
        <taxon>Bacillales</taxon>
        <taxon>Paenibacillaceae</taxon>
        <taxon>Cohnella</taxon>
    </lineage>
</organism>
<dbReference type="InterPro" id="IPR023885">
    <property type="entry name" value="4Fe4S-binding_SPASM_dom"/>
</dbReference>
<evidence type="ECO:0000313" key="9">
    <source>
        <dbReference type="Proteomes" id="UP001596028"/>
    </source>
</evidence>
<keyword evidence="6" id="KW-0411">Iron-sulfur</keyword>
<evidence type="ECO:0000256" key="6">
    <source>
        <dbReference type="ARBA" id="ARBA00023014"/>
    </source>
</evidence>
<gene>
    <name evidence="8" type="ORF">ACFO3S_06990</name>
</gene>
<sequence length="453" mass="50707">MTEEQRQWKTSRYTRFVRIAGKGGMLYNSYTGAIAAVSADELEETVRWLDDGTAAREEVGLKAELCAAGFLVPADTDEWRRAGQFHEALKEARSMHLVLLPTEACNFRCSYCYQKFQRGTMTRDVIEGLKAYVREAAERIDHLSVSWFGGEPLLAFDAIMELSDSFMDSCARNGAGYSADMSTNGYGLTKEKLVQLAERQVRRYMVTVDGKDEVHDRRRRLVGGGPTYRTIIDNLRELLSLDDAFTVDLRVNFDEDNVGRVKEWLDELSGLLRGDRRFGLLVRPIGRWGGPRDALLPVCDRTSSDRHLWELAGYGQQVGLPLSEAIADALMPAGSVCYAAKPNSLIVGADGQLYKCSVALDDEANQVGKLNKDGTVVLDPDKMALWTDSGEEQDEVCRSCFYRPACQGNHCPLYRMRTGKRPCPHEKRKLGRVLALLWKNDAGYEGGEQDEAD</sequence>
<keyword evidence="3" id="KW-0949">S-adenosyl-L-methionine</keyword>
<dbReference type="PANTHER" id="PTHR43787">
    <property type="entry name" value="FEMO COFACTOR BIOSYNTHESIS PROTEIN NIFB-RELATED"/>
    <property type="match status" value="1"/>
</dbReference>
<dbReference type="NCBIfam" id="TIGR04085">
    <property type="entry name" value="rSAM_more_4Fe4S"/>
    <property type="match status" value="1"/>
</dbReference>
<dbReference type="Pfam" id="PF04055">
    <property type="entry name" value="Radical_SAM"/>
    <property type="match status" value="1"/>
</dbReference>
<keyword evidence="5" id="KW-0408">Iron</keyword>
<evidence type="ECO:0000259" key="7">
    <source>
        <dbReference type="PROSITE" id="PS51918"/>
    </source>
</evidence>
<dbReference type="InterPro" id="IPR007197">
    <property type="entry name" value="rSAM"/>
</dbReference>
<dbReference type="SFLD" id="SFLDS00029">
    <property type="entry name" value="Radical_SAM"/>
    <property type="match status" value="1"/>
</dbReference>
<name>A0ABV9FAB7_9BACL</name>
<dbReference type="PROSITE" id="PS51918">
    <property type="entry name" value="RADICAL_SAM"/>
    <property type="match status" value="1"/>
</dbReference>
<comment type="cofactor">
    <cofactor evidence="1">
        <name>[4Fe-4S] cluster</name>
        <dbReference type="ChEBI" id="CHEBI:49883"/>
    </cofactor>
</comment>
<dbReference type="Gene3D" id="3.20.20.70">
    <property type="entry name" value="Aldolase class I"/>
    <property type="match status" value="1"/>
</dbReference>
<evidence type="ECO:0000313" key="8">
    <source>
        <dbReference type="EMBL" id="MFC4597983.1"/>
    </source>
</evidence>
<dbReference type="InterPro" id="IPR058240">
    <property type="entry name" value="rSAM_sf"/>
</dbReference>
<keyword evidence="2" id="KW-0004">4Fe-4S</keyword>
<evidence type="ECO:0000256" key="1">
    <source>
        <dbReference type="ARBA" id="ARBA00001966"/>
    </source>
</evidence>
<dbReference type="PANTHER" id="PTHR43787:SF3">
    <property type="entry name" value="ARYLSULFATASE REGULATORY PROTEIN"/>
    <property type="match status" value="1"/>
</dbReference>
<dbReference type="RefSeq" id="WP_378093744.1">
    <property type="nucleotide sequence ID" value="NZ_JBHSEP010000003.1"/>
</dbReference>
<evidence type="ECO:0000256" key="2">
    <source>
        <dbReference type="ARBA" id="ARBA00022485"/>
    </source>
</evidence>
<dbReference type="Proteomes" id="UP001596028">
    <property type="component" value="Unassembled WGS sequence"/>
</dbReference>
<evidence type="ECO:0000256" key="3">
    <source>
        <dbReference type="ARBA" id="ARBA00022691"/>
    </source>
</evidence>
<dbReference type="InterPro" id="IPR013785">
    <property type="entry name" value="Aldolase_TIM"/>
</dbReference>
<keyword evidence="9" id="KW-1185">Reference proteome</keyword>
<dbReference type="SUPFAM" id="SSF102114">
    <property type="entry name" value="Radical SAM enzymes"/>
    <property type="match status" value="1"/>
</dbReference>
<keyword evidence="4" id="KW-0479">Metal-binding</keyword>
<dbReference type="CDD" id="cd01335">
    <property type="entry name" value="Radical_SAM"/>
    <property type="match status" value="1"/>
</dbReference>
<evidence type="ECO:0000256" key="5">
    <source>
        <dbReference type="ARBA" id="ARBA00023004"/>
    </source>
</evidence>
<comment type="caution">
    <text evidence="8">The sequence shown here is derived from an EMBL/GenBank/DDBJ whole genome shotgun (WGS) entry which is preliminary data.</text>
</comment>
<evidence type="ECO:0000256" key="4">
    <source>
        <dbReference type="ARBA" id="ARBA00022723"/>
    </source>
</evidence>
<feature type="domain" description="Radical SAM core" evidence="7">
    <location>
        <begin position="91"/>
        <end position="321"/>
    </location>
</feature>
<dbReference type="EMBL" id="JBHSEP010000003">
    <property type="protein sequence ID" value="MFC4597983.1"/>
    <property type="molecule type" value="Genomic_DNA"/>
</dbReference>
<accession>A0ABV9FAB7</accession>